<keyword evidence="2 8" id="KW-0479">Metal-binding</keyword>
<dbReference type="GO" id="GO:0170057">
    <property type="term" value="F:RNA ligase (GTP) activity"/>
    <property type="evidence" value="ECO:0007669"/>
    <property type="project" value="UniProtKB-EC"/>
</dbReference>
<keyword evidence="3" id="KW-0547">Nucleotide-binding</keyword>
<evidence type="ECO:0000256" key="6">
    <source>
        <dbReference type="ARBA" id="ARBA00023211"/>
    </source>
</evidence>
<dbReference type="RefSeq" id="WP_289829716.1">
    <property type="nucleotide sequence ID" value="NZ_JAUEDK010000013.1"/>
</dbReference>
<proteinExistence type="inferred from homology"/>
<comment type="cofactor">
    <cofactor evidence="8">
        <name>Mn(2+)</name>
        <dbReference type="ChEBI" id="CHEBI:29035"/>
    </cofactor>
    <text evidence="8">Binds 2 manganese ions per subunit.</text>
</comment>
<dbReference type="SUPFAM" id="SSF103365">
    <property type="entry name" value="Hypothetical protein PH1602"/>
    <property type="match status" value="1"/>
</dbReference>
<keyword evidence="5" id="KW-0342">GTP-binding</keyword>
<sequence>MESASLTRHGEYEWHIAPERGMRVPGVIFADSRLIQGMDDKVCQQVCNVAKLPGIVGASFAMPDAHWGYGFPIGGVAAFDPDEGGVVSAGGVGFDISCGVRTLRTGLDREALEGVKARLADALYAAIPAGVGSTGLVHLSHGDMHDMLMGGAQWAVAQGYGADEDLEYIEERGIMSDAKPTAVSAFAKRRQQDEMGTLGSGNHYLEVQEVAEVFLPDIARGFGLELGKIVVSLHCGSRGLGHQIGTEFLKEMVIAANSFGIILPDRELACAPIQSELGERYLGAMRAAINCALANRQILTHLTRKAFAKVLPQAELSLLYDVSHNTCKAEEHFVDGRKRLLFVHRKGATRAFGPGHPDLPDAYKDLGQPVLIGGSMGTESYVLAGVSKMPGFEQAFSSACHGAGRQMSRTEARRNWQGRTVVDTLARRGILVRSPSMRGVAEEAPDAYKSVANVVNSAQSAGLARKVARLLPVICIKG</sequence>
<comment type="caution">
    <text evidence="9">The sequence shown here is derived from an EMBL/GenBank/DDBJ whole genome shotgun (WGS) entry which is preliminary data.</text>
</comment>
<dbReference type="InterPro" id="IPR001233">
    <property type="entry name" value="RtcB"/>
</dbReference>
<reference evidence="9" key="1">
    <citation type="submission" date="2023-06" db="EMBL/GenBank/DDBJ databases">
        <authorList>
            <person name="Zhang S."/>
        </authorList>
    </citation>
    <scope>NUCLEOTIDE SEQUENCE</scope>
    <source>
        <strain evidence="9">SG2303</strain>
    </source>
</reference>
<evidence type="ECO:0000256" key="2">
    <source>
        <dbReference type="ARBA" id="ARBA00022723"/>
    </source>
</evidence>
<dbReference type="InterPro" id="IPR036025">
    <property type="entry name" value="RtcB-like_sf"/>
</dbReference>
<comment type="similarity">
    <text evidence="8">Belongs to the RtcB family.</text>
</comment>
<evidence type="ECO:0000313" key="10">
    <source>
        <dbReference type="Proteomes" id="UP001168540"/>
    </source>
</evidence>
<name>A0ABT7XMU3_9NEIS</name>
<evidence type="ECO:0000256" key="3">
    <source>
        <dbReference type="ARBA" id="ARBA00022741"/>
    </source>
</evidence>
<keyword evidence="6 8" id="KW-0464">Manganese</keyword>
<dbReference type="PANTHER" id="PTHR11118:SF1">
    <property type="entry name" value="RNA-SPLICING LIGASE RTCB HOMOLOG"/>
    <property type="match status" value="1"/>
</dbReference>
<dbReference type="EC" id="6.5.1.-" evidence="8"/>
<comment type="catalytic activity">
    <reaction evidence="7">
        <text>a 3'-end 3'-phospho-ribonucleotide-RNA + a 5'-end dephospho-ribonucleoside-RNA + GTP = a ribonucleotidyl-ribonucleotide-RNA + GMP + diphosphate</text>
        <dbReference type="Rhea" id="RHEA:68076"/>
        <dbReference type="Rhea" id="RHEA-COMP:10463"/>
        <dbReference type="Rhea" id="RHEA-COMP:13936"/>
        <dbReference type="Rhea" id="RHEA-COMP:17355"/>
        <dbReference type="ChEBI" id="CHEBI:33019"/>
        <dbReference type="ChEBI" id="CHEBI:37565"/>
        <dbReference type="ChEBI" id="CHEBI:58115"/>
        <dbReference type="ChEBI" id="CHEBI:83062"/>
        <dbReference type="ChEBI" id="CHEBI:138284"/>
        <dbReference type="ChEBI" id="CHEBI:173118"/>
        <dbReference type="EC" id="6.5.1.8"/>
    </reaction>
</comment>
<evidence type="ECO:0000256" key="5">
    <source>
        <dbReference type="ARBA" id="ARBA00023134"/>
    </source>
</evidence>
<keyword evidence="10" id="KW-1185">Reference proteome</keyword>
<keyword evidence="1 8" id="KW-0436">Ligase</keyword>
<evidence type="ECO:0000256" key="4">
    <source>
        <dbReference type="ARBA" id="ARBA00022800"/>
    </source>
</evidence>
<evidence type="ECO:0000256" key="7">
    <source>
        <dbReference type="ARBA" id="ARBA00047746"/>
    </source>
</evidence>
<dbReference type="EMBL" id="JAUEDK010000013">
    <property type="protein sequence ID" value="MDN0075123.1"/>
    <property type="molecule type" value="Genomic_DNA"/>
</dbReference>
<evidence type="ECO:0000256" key="1">
    <source>
        <dbReference type="ARBA" id="ARBA00022598"/>
    </source>
</evidence>
<evidence type="ECO:0000256" key="8">
    <source>
        <dbReference type="RuleBase" id="RU371113"/>
    </source>
</evidence>
<comment type="subunit">
    <text evidence="8">Monomer.</text>
</comment>
<dbReference type="PANTHER" id="PTHR11118">
    <property type="entry name" value="RNA-SPLICING LIGASE RTCB HOMOLOG"/>
    <property type="match status" value="1"/>
</dbReference>
<keyword evidence="4" id="KW-0692">RNA repair</keyword>
<evidence type="ECO:0000313" key="9">
    <source>
        <dbReference type="EMBL" id="MDN0075123.1"/>
    </source>
</evidence>
<dbReference type="Pfam" id="PF01139">
    <property type="entry name" value="RtcB"/>
    <property type="match status" value="1"/>
</dbReference>
<dbReference type="Proteomes" id="UP001168540">
    <property type="component" value="Unassembled WGS sequence"/>
</dbReference>
<organism evidence="9 10">
    <name type="scientific">Crenobacter oryzisoli</name>
    <dbReference type="NCBI Taxonomy" id="3056844"/>
    <lineage>
        <taxon>Bacteria</taxon>
        <taxon>Pseudomonadati</taxon>
        <taxon>Pseudomonadota</taxon>
        <taxon>Betaproteobacteria</taxon>
        <taxon>Neisseriales</taxon>
        <taxon>Neisseriaceae</taxon>
        <taxon>Crenobacter</taxon>
    </lineage>
</organism>
<gene>
    <name evidence="8" type="primary">rtcB</name>
    <name evidence="9" type="ORF">QU481_09510</name>
</gene>
<protein>
    <recommendedName>
        <fullName evidence="8">tRNA-splicing ligase RtcB</fullName>
        <ecNumber evidence="8">6.5.1.-</ecNumber>
    </recommendedName>
</protein>
<accession>A0ABT7XMU3</accession>
<dbReference type="Gene3D" id="3.90.1860.10">
    <property type="entry name" value="tRNA-splicing ligase RtcB"/>
    <property type="match status" value="1"/>
</dbReference>
<dbReference type="PROSITE" id="PS01288">
    <property type="entry name" value="UPF0027"/>
    <property type="match status" value="1"/>
</dbReference>